<organism evidence="1 2">
    <name type="scientific">Hohenbuehelia grisea</name>
    <dbReference type="NCBI Taxonomy" id="104357"/>
    <lineage>
        <taxon>Eukaryota</taxon>
        <taxon>Fungi</taxon>
        <taxon>Dikarya</taxon>
        <taxon>Basidiomycota</taxon>
        <taxon>Agaricomycotina</taxon>
        <taxon>Agaricomycetes</taxon>
        <taxon>Agaricomycetidae</taxon>
        <taxon>Agaricales</taxon>
        <taxon>Pleurotineae</taxon>
        <taxon>Pleurotaceae</taxon>
        <taxon>Hohenbuehelia</taxon>
    </lineage>
</organism>
<keyword evidence="2" id="KW-1185">Reference proteome</keyword>
<protein>
    <submittedName>
        <fullName evidence="1">Uncharacterized protein</fullName>
    </submittedName>
</protein>
<dbReference type="EMBL" id="JASNQZ010000015">
    <property type="protein sequence ID" value="KAL0946124.1"/>
    <property type="molecule type" value="Genomic_DNA"/>
</dbReference>
<evidence type="ECO:0000313" key="1">
    <source>
        <dbReference type="EMBL" id="KAL0946124.1"/>
    </source>
</evidence>
<accession>A0ABR3IS77</accession>
<proteinExistence type="predicted"/>
<reference evidence="2" key="1">
    <citation type="submission" date="2024-06" db="EMBL/GenBank/DDBJ databases">
        <title>Multi-omics analyses provide insights into the biosynthesis of the anticancer antibiotic pleurotin in Hohenbuehelia grisea.</title>
        <authorList>
            <person name="Weaver J.A."/>
            <person name="Alberti F."/>
        </authorList>
    </citation>
    <scope>NUCLEOTIDE SEQUENCE [LARGE SCALE GENOMIC DNA]</scope>
    <source>
        <strain evidence="2">T-177</strain>
    </source>
</reference>
<sequence>MHDDLQCLYKRLKDICASISDFQPAPAKPPILDSSLELDDENHWLHHENIPGLKKLREAVSMDLETLEK</sequence>
<evidence type="ECO:0000313" key="2">
    <source>
        <dbReference type="Proteomes" id="UP001556367"/>
    </source>
</evidence>
<gene>
    <name evidence="1" type="ORF">HGRIS_012389</name>
</gene>
<comment type="caution">
    <text evidence="1">The sequence shown here is derived from an EMBL/GenBank/DDBJ whole genome shotgun (WGS) entry which is preliminary data.</text>
</comment>
<name>A0ABR3IS77_9AGAR</name>
<dbReference type="Proteomes" id="UP001556367">
    <property type="component" value="Unassembled WGS sequence"/>
</dbReference>